<dbReference type="InterPro" id="IPR053158">
    <property type="entry name" value="CapK_Type1_Caps_Biosynth"/>
</dbReference>
<dbReference type="SUPFAM" id="SSF56801">
    <property type="entry name" value="Acetyl-CoA synthetase-like"/>
    <property type="match status" value="1"/>
</dbReference>
<evidence type="ECO:0000313" key="1">
    <source>
        <dbReference type="EMBL" id="HHN52255.1"/>
    </source>
</evidence>
<dbReference type="Gene3D" id="3.40.50.12780">
    <property type="entry name" value="N-terminal domain of ligase-like"/>
    <property type="match status" value="1"/>
</dbReference>
<name>A0A7J3WC12_CALS0</name>
<protein>
    <submittedName>
        <fullName evidence="1">Phenylacetate--CoA ligase family protein</fullName>
    </submittedName>
</protein>
<gene>
    <name evidence="1" type="ORF">ENM30_02965</name>
</gene>
<sequence length="429" mass="48607">MVRDLVYWLMLQRSQWYSRENLARIQAKKLGKLLKHAYEKVPFYRGAYRDMFTEDLGENPLTVLKKLPLVSRRMLAETRLELRTATSINPAKCLKRHTSGYSGEPVTILETKESAAYWKALYLRRLWAYGVRPGDRIMRTLPATPASSISFFTGLPNPIGMLQKRRIKFVNLSGGIKSIAAQIRSYKPNVLLAQPSDLVALTRVEEGGKFDHSIRIILTTGEVLVPETRRLIESFFNCEVYDTYSTVEAGNIAWECPSHEGYHINIDSVVLELVDAKPVGRSTLRGKAVVTCLYRYATPIIRYVTGDVVSVKDDECSCGRGLPLLEKIEGRVIDCLKTRDGDYISPYVLFSVFHRVDGLRQFKVIQNEDYSVDVYIACSPEADSDKVVETVEQELVNVLKGLPIKVKVVDILETEPKPKPKIVECRVVN</sequence>
<dbReference type="PANTHER" id="PTHR36932">
    <property type="entry name" value="CAPSULAR POLYSACCHARIDE BIOSYNTHESIS PROTEIN"/>
    <property type="match status" value="1"/>
</dbReference>
<dbReference type="EMBL" id="DRXG01000059">
    <property type="protein sequence ID" value="HHN52255.1"/>
    <property type="molecule type" value="Genomic_DNA"/>
</dbReference>
<reference evidence="1" key="1">
    <citation type="journal article" date="2020" name="mSystems">
        <title>Genome- and Community-Level Interaction Insights into Carbon Utilization and Element Cycling Functions of Hydrothermarchaeota in Hydrothermal Sediment.</title>
        <authorList>
            <person name="Zhou Z."/>
            <person name="Liu Y."/>
            <person name="Xu W."/>
            <person name="Pan J."/>
            <person name="Luo Z.H."/>
            <person name="Li M."/>
        </authorList>
    </citation>
    <scope>NUCLEOTIDE SEQUENCE [LARGE SCALE GENOMIC DNA]</scope>
    <source>
        <strain evidence="1">SpSt-1073</strain>
    </source>
</reference>
<dbReference type="GO" id="GO:0016874">
    <property type="term" value="F:ligase activity"/>
    <property type="evidence" value="ECO:0007669"/>
    <property type="project" value="UniProtKB-KW"/>
</dbReference>
<accession>A0A7J3WC12</accession>
<organism evidence="1">
    <name type="scientific">Caldiarchaeum subterraneum</name>
    <dbReference type="NCBI Taxonomy" id="311458"/>
    <lineage>
        <taxon>Archaea</taxon>
        <taxon>Nitrososphaerota</taxon>
        <taxon>Candidatus Caldarchaeales</taxon>
        <taxon>Candidatus Caldarchaeaceae</taxon>
        <taxon>Candidatus Caldarchaeum</taxon>
    </lineage>
</organism>
<keyword evidence="1" id="KW-0436">Ligase</keyword>
<dbReference type="AlphaFoldDB" id="A0A7J3WC12"/>
<proteinExistence type="predicted"/>
<dbReference type="PANTHER" id="PTHR36932:SF1">
    <property type="entry name" value="CAPSULAR POLYSACCHARIDE BIOSYNTHESIS PROTEIN"/>
    <property type="match status" value="1"/>
</dbReference>
<comment type="caution">
    <text evidence="1">The sequence shown here is derived from an EMBL/GenBank/DDBJ whole genome shotgun (WGS) entry which is preliminary data.</text>
</comment>
<dbReference type="InterPro" id="IPR042099">
    <property type="entry name" value="ANL_N_sf"/>
</dbReference>